<dbReference type="PROSITE" id="PS50106">
    <property type="entry name" value="PDZ"/>
    <property type="match status" value="1"/>
</dbReference>
<accession>A0A7S1SDB2</accession>
<gene>
    <name evidence="3" type="ORF">ACAT0790_LOCUS67783</name>
</gene>
<feature type="domain" description="PDZ" evidence="2">
    <location>
        <begin position="26"/>
        <end position="92"/>
    </location>
</feature>
<name>A0A7S1SDB2_ALECA</name>
<dbReference type="InterPro" id="IPR001478">
    <property type="entry name" value="PDZ"/>
</dbReference>
<reference evidence="3" key="1">
    <citation type="submission" date="2021-01" db="EMBL/GenBank/DDBJ databases">
        <authorList>
            <person name="Corre E."/>
            <person name="Pelletier E."/>
            <person name="Niang G."/>
            <person name="Scheremetjew M."/>
            <person name="Finn R."/>
            <person name="Kale V."/>
            <person name="Holt S."/>
            <person name="Cochrane G."/>
            <person name="Meng A."/>
            <person name="Brown T."/>
            <person name="Cohen L."/>
        </authorList>
    </citation>
    <scope>NUCLEOTIDE SEQUENCE</scope>
    <source>
        <strain evidence="3">OF101</strain>
    </source>
</reference>
<evidence type="ECO:0000313" key="3">
    <source>
        <dbReference type="EMBL" id="CAD9191008.1"/>
    </source>
</evidence>
<evidence type="ECO:0000256" key="1">
    <source>
        <dbReference type="SAM" id="MobiDB-lite"/>
    </source>
</evidence>
<feature type="compositionally biased region" description="Polar residues" evidence="1">
    <location>
        <begin position="438"/>
        <end position="448"/>
    </location>
</feature>
<feature type="compositionally biased region" description="Low complexity" evidence="1">
    <location>
        <begin position="551"/>
        <end position="564"/>
    </location>
</feature>
<evidence type="ECO:0000259" key="2">
    <source>
        <dbReference type="PROSITE" id="PS50106"/>
    </source>
</evidence>
<dbReference type="AlphaFoldDB" id="A0A7S1SDB2"/>
<organism evidence="3">
    <name type="scientific">Alexandrium catenella</name>
    <name type="common">Red tide dinoflagellate</name>
    <name type="synonym">Gonyaulax catenella</name>
    <dbReference type="NCBI Taxonomy" id="2925"/>
    <lineage>
        <taxon>Eukaryota</taxon>
        <taxon>Sar</taxon>
        <taxon>Alveolata</taxon>
        <taxon>Dinophyceae</taxon>
        <taxon>Gonyaulacales</taxon>
        <taxon>Pyrocystaceae</taxon>
        <taxon>Alexandrium</taxon>
    </lineage>
</organism>
<feature type="region of interest" description="Disordered" evidence="1">
    <location>
        <begin position="408"/>
        <end position="565"/>
    </location>
</feature>
<dbReference type="EMBL" id="HBGE01113727">
    <property type="protein sequence ID" value="CAD9191008.1"/>
    <property type="molecule type" value="Transcribed_RNA"/>
</dbReference>
<proteinExistence type="predicted"/>
<sequence>MPSSMPSSGGSCKGAYMSSSGHLLFEVRLLKPQGTKLGIDVLVLGAAACSSSGLIVDKITQNGLAEAWNARSTEPYRIRTGDIIICVNGVEGDSLALSNELRSDSDMYMAVLRINHEAGASANAADARMEASWRQLGVGAEAAGSCPMPPPVGQQMMAQLFHTYQAQMKQLHHQHMQQTQLLQREWQEQQLHLLRLQRMKQLHTSGATQIPQWYAGKGAGRQGFSQMGAGNAHDTSFRPAHPATRSTAAVQALAAYKQYTFDVHIMRPEGARLGFGVLPVMVGDLDVLLVRQINLGGLIDQWNQTCREGSTIREGDAVVAVNEISLDVQLMMDEVRSRPDLYFTILPQHAYRGVFLEEVSPMTLVGSGVADSREEAGAAARAGAHVVERLQDRPSDKQALLESAQTSLDGLHSEQPQQAHRPKQEQTLKTQDPELEEQQQPRTRSRGPQVSAPAGLKQAAEVSASTLAGTVGKTEPRAAHSAPQAKGSVEPRTATSAPSAKAPPSPSPVAVPVTNLRWSSSYDSGPPAEASDAPYPDDGQPPLHEGGLARLQDGADADNAANDQAADEAELLLELTSLAEDELSDLLEAALEDRPWLLDPIMATLEVLERNASAGPEAEAVERVNT</sequence>
<protein>
    <recommendedName>
        <fullName evidence="2">PDZ domain-containing protein</fullName>
    </recommendedName>
</protein>
<feature type="compositionally biased region" description="Polar residues" evidence="1">
    <location>
        <begin position="408"/>
        <end position="418"/>
    </location>
</feature>